<dbReference type="AlphaFoldDB" id="A0AAD7N475"/>
<keyword evidence="3" id="KW-0902">Two-component regulatory system</keyword>
<dbReference type="Gene3D" id="3.40.50.2300">
    <property type="match status" value="1"/>
</dbReference>
<evidence type="ECO:0000256" key="9">
    <source>
        <dbReference type="PROSITE-ProRule" id="PRU00169"/>
    </source>
</evidence>
<keyword evidence="6" id="KW-0804">Transcription</keyword>
<evidence type="ECO:0000256" key="2">
    <source>
        <dbReference type="ARBA" id="ARBA00022553"/>
    </source>
</evidence>
<comment type="subunit">
    <text evidence="8">Homotrimer. Homotrimerization increases the affinity of HSF1 to DNA. Interacts with transcriptional coregulator SSA1 on chromatin.</text>
</comment>
<name>A0AAD7N475_9AGAR</name>
<feature type="compositionally biased region" description="Low complexity" evidence="10">
    <location>
        <begin position="138"/>
        <end position="151"/>
    </location>
</feature>
<keyword evidence="4" id="KW-0805">Transcription regulation</keyword>
<evidence type="ECO:0000256" key="3">
    <source>
        <dbReference type="ARBA" id="ARBA00023012"/>
    </source>
</evidence>
<proteinExistence type="predicted"/>
<dbReference type="PANTHER" id="PTHR45339:SF1">
    <property type="entry name" value="HYBRID SIGNAL TRANSDUCTION HISTIDINE KINASE J"/>
    <property type="match status" value="1"/>
</dbReference>
<evidence type="ECO:0000256" key="8">
    <source>
        <dbReference type="ARBA" id="ARBA00062171"/>
    </source>
</evidence>
<feature type="region of interest" description="Disordered" evidence="10">
    <location>
        <begin position="1"/>
        <end position="33"/>
    </location>
</feature>
<keyword evidence="5" id="KW-0238">DNA-binding</keyword>
<feature type="domain" description="Response regulatory" evidence="11">
    <location>
        <begin position="325"/>
        <end position="439"/>
    </location>
</feature>
<evidence type="ECO:0000256" key="6">
    <source>
        <dbReference type="ARBA" id="ARBA00023163"/>
    </source>
</evidence>
<dbReference type="EMBL" id="JARKIB010000085">
    <property type="protein sequence ID" value="KAJ7744923.1"/>
    <property type="molecule type" value="Genomic_DNA"/>
</dbReference>
<evidence type="ECO:0000256" key="7">
    <source>
        <dbReference type="ARBA" id="ARBA00023242"/>
    </source>
</evidence>
<evidence type="ECO:0000256" key="10">
    <source>
        <dbReference type="SAM" id="MobiDB-lite"/>
    </source>
</evidence>
<dbReference type="FunFam" id="1.10.10.10:FF:000027">
    <property type="entry name" value="Heat shock transcription factor 1"/>
    <property type="match status" value="1"/>
</dbReference>
<organism evidence="12 13">
    <name type="scientific">Mycena metata</name>
    <dbReference type="NCBI Taxonomy" id="1033252"/>
    <lineage>
        <taxon>Eukaryota</taxon>
        <taxon>Fungi</taxon>
        <taxon>Dikarya</taxon>
        <taxon>Basidiomycota</taxon>
        <taxon>Agaricomycotina</taxon>
        <taxon>Agaricomycetes</taxon>
        <taxon>Agaricomycetidae</taxon>
        <taxon>Agaricales</taxon>
        <taxon>Marasmiineae</taxon>
        <taxon>Mycenaceae</taxon>
        <taxon>Mycena</taxon>
    </lineage>
</organism>
<dbReference type="InterPro" id="IPR036388">
    <property type="entry name" value="WH-like_DNA-bd_sf"/>
</dbReference>
<dbReference type="GO" id="GO:0003700">
    <property type="term" value="F:DNA-binding transcription factor activity"/>
    <property type="evidence" value="ECO:0007669"/>
    <property type="project" value="InterPro"/>
</dbReference>
<dbReference type="Pfam" id="PF00072">
    <property type="entry name" value="Response_reg"/>
    <property type="match status" value="1"/>
</dbReference>
<comment type="caution">
    <text evidence="12">The sequence shown here is derived from an EMBL/GenBank/DDBJ whole genome shotgun (WGS) entry which is preliminary data.</text>
</comment>
<keyword evidence="7" id="KW-0539">Nucleus</keyword>
<protein>
    <recommendedName>
        <fullName evidence="11">Response regulatory domain-containing protein</fullName>
    </recommendedName>
</protein>
<dbReference type="InterPro" id="IPR000232">
    <property type="entry name" value="HSF_DNA-bd"/>
</dbReference>
<dbReference type="CDD" id="cd17546">
    <property type="entry name" value="REC_hyHK_CKI1_RcsC-like"/>
    <property type="match status" value="1"/>
</dbReference>
<gene>
    <name evidence="12" type="ORF">B0H16DRAFT_1559474</name>
</gene>
<dbReference type="Proteomes" id="UP001215598">
    <property type="component" value="Unassembled WGS sequence"/>
</dbReference>
<dbReference type="SUPFAM" id="SSF46785">
    <property type="entry name" value="Winged helix' DNA-binding domain"/>
    <property type="match status" value="1"/>
</dbReference>
<accession>A0AAD7N475</accession>
<evidence type="ECO:0000313" key="13">
    <source>
        <dbReference type="Proteomes" id="UP001215598"/>
    </source>
</evidence>
<sequence>MVADQNPNYVGNDAVGNSKRSMPDTTPRSMSEHGTSDFVKKLYLVVDDRESQDVVSWGPEGDLFIVKDVNRFSNSVLPRIYKHSNFASFVRQLNKYGFHKIKTIDEDSGTCAFRHADFHRDGRDALENIKRKSQRTISVSTASNPPAASSPQQLETQNKIVSLELQLTTLGAIHLSVLTSLRTLERSNHEVILKIIGFQRNLAQQDGVLCALLKHLRRDRIGTGASKMNQLPVNESSGSDRGNSSHMFLEAQETQQMLGQGRPESDVARATLQQMSELSRQVTRENLSDLEDEMVLPTPTKLPISDPHSPHADSTFVPGWAVPPRILLVDDDAVTRKLSSKFLKIFGCTTDVAVDGVSAVSKMNLEKYDLILMDILMPKMDGITATLMIRKFDPQTPIISMTSSSRPAEIMRYFSSGMNDILPKPFTRDGLLDMLEKHLSHLTVIKQQMATFMIPYPPTAPPPNEIEFGNAFTTGAVSSLDNALNYGLGNPQLGDGQTIMLAGIGITDEEYNRLLMEILGGGDGSTFESTKRQRDADEENERGGKRNRFEVLAA</sequence>
<dbReference type="GO" id="GO:0043565">
    <property type="term" value="F:sequence-specific DNA binding"/>
    <property type="evidence" value="ECO:0007669"/>
    <property type="project" value="InterPro"/>
</dbReference>
<evidence type="ECO:0000256" key="4">
    <source>
        <dbReference type="ARBA" id="ARBA00023015"/>
    </source>
</evidence>
<reference evidence="12" key="1">
    <citation type="submission" date="2023-03" db="EMBL/GenBank/DDBJ databases">
        <title>Massive genome expansion in bonnet fungi (Mycena s.s.) driven by repeated elements and novel gene families across ecological guilds.</title>
        <authorList>
            <consortium name="Lawrence Berkeley National Laboratory"/>
            <person name="Harder C.B."/>
            <person name="Miyauchi S."/>
            <person name="Viragh M."/>
            <person name="Kuo A."/>
            <person name="Thoen E."/>
            <person name="Andreopoulos B."/>
            <person name="Lu D."/>
            <person name="Skrede I."/>
            <person name="Drula E."/>
            <person name="Henrissat B."/>
            <person name="Morin E."/>
            <person name="Kohler A."/>
            <person name="Barry K."/>
            <person name="LaButti K."/>
            <person name="Morin E."/>
            <person name="Salamov A."/>
            <person name="Lipzen A."/>
            <person name="Mereny Z."/>
            <person name="Hegedus B."/>
            <person name="Baldrian P."/>
            <person name="Stursova M."/>
            <person name="Weitz H."/>
            <person name="Taylor A."/>
            <person name="Grigoriev I.V."/>
            <person name="Nagy L.G."/>
            <person name="Martin F."/>
            <person name="Kauserud H."/>
        </authorList>
    </citation>
    <scope>NUCLEOTIDE SEQUENCE</scope>
    <source>
        <strain evidence="12">CBHHK182m</strain>
    </source>
</reference>
<dbReference type="InterPro" id="IPR011006">
    <property type="entry name" value="CheY-like_superfamily"/>
</dbReference>
<dbReference type="SMART" id="SM00415">
    <property type="entry name" value="HSF"/>
    <property type="match status" value="1"/>
</dbReference>
<evidence type="ECO:0000256" key="1">
    <source>
        <dbReference type="ARBA" id="ARBA00004123"/>
    </source>
</evidence>
<feature type="modified residue" description="4-aspartylphosphate" evidence="9">
    <location>
        <position position="374"/>
    </location>
</feature>
<dbReference type="PANTHER" id="PTHR45339">
    <property type="entry name" value="HYBRID SIGNAL TRANSDUCTION HISTIDINE KINASE J"/>
    <property type="match status" value="1"/>
</dbReference>
<dbReference type="PRINTS" id="PR00056">
    <property type="entry name" value="HSFDOMAIN"/>
</dbReference>
<feature type="compositionally biased region" description="Basic and acidic residues" evidence="10">
    <location>
        <begin position="529"/>
        <end position="548"/>
    </location>
</feature>
<dbReference type="FunFam" id="3.40.50.2300:FF:000212">
    <property type="entry name" value="Stress response regulator/HFS transcription factor"/>
    <property type="match status" value="1"/>
</dbReference>
<dbReference type="PROSITE" id="PS50110">
    <property type="entry name" value="RESPONSE_REGULATORY"/>
    <property type="match status" value="1"/>
</dbReference>
<evidence type="ECO:0000313" key="12">
    <source>
        <dbReference type="EMBL" id="KAJ7744923.1"/>
    </source>
</evidence>
<comment type="subcellular location">
    <subcellularLocation>
        <location evidence="1">Nucleus</location>
    </subcellularLocation>
</comment>
<dbReference type="GO" id="GO:0000160">
    <property type="term" value="P:phosphorelay signal transduction system"/>
    <property type="evidence" value="ECO:0007669"/>
    <property type="project" value="UniProtKB-KW"/>
</dbReference>
<dbReference type="PROSITE" id="PS00434">
    <property type="entry name" value="HSF_DOMAIN"/>
    <property type="match status" value="1"/>
</dbReference>
<dbReference type="InterPro" id="IPR036390">
    <property type="entry name" value="WH_DNA-bd_sf"/>
</dbReference>
<feature type="region of interest" description="Disordered" evidence="10">
    <location>
        <begin position="134"/>
        <end position="153"/>
    </location>
</feature>
<dbReference type="InterPro" id="IPR001789">
    <property type="entry name" value="Sig_transdc_resp-reg_receiver"/>
</dbReference>
<keyword evidence="2 9" id="KW-0597">Phosphoprotein</keyword>
<dbReference type="SMART" id="SM00448">
    <property type="entry name" value="REC"/>
    <property type="match status" value="1"/>
</dbReference>
<dbReference type="Pfam" id="PF00447">
    <property type="entry name" value="HSF_DNA-bind"/>
    <property type="match status" value="1"/>
</dbReference>
<keyword evidence="13" id="KW-1185">Reference proteome</keyword>
<feature type="compositionally biased region" description="Polar residues" evidence="10">
    <location>
        <begin position="18"/>
        <end position="29"/>
    </location>
</feature>
<evidence type="ECO:0000259" key="11">
    <source>
        <dbReference type="PROSITE" id="PS50110"/>
    </source>
</evidence>
<dbReference type="Gene3D" id="1.10.10.10">
    <property type="entry name" value="Winged helix-like DNA-binding domain superfamily/Winged helix DNA-binding domain"/>
    <property type="match status" value="1"/>
</dbReference>
<feature type="region of interest" description="Disordered" evidence="10">
    <location>
        <begin position="525"/>
        <end position="548"/>
    </location>
</feature>
<dbReference type="SUPFAM" id="SSF52172">
    <property type="entry name" value="CheY-like"/>
    <property type="match status" value="1"/>
</dbReference>
<dbReference type="GO" id="GO:0005634">
    <property type="term" value="C:nucleus"/>
    <property type="evidence" value="ECO:0007669"/>
    <property type="project" value="UniProtKB-SubCell"/>
</dbReference>
<evidence type="ECO:0000256" key="5">
    <source>
        <dbReference type="ARBA" id="ARBA00023125"/>
    </source>
</evidence>